<protein>
    <submittedName>
        <fullName evidence="1">Uncharacterized protein (TIGR03085 family)</fullName>
    </submittedName>
</protein>
<dbReference type="InterPro" id="IPR034660">
    <property type="entry name" value="DinB/YfiT-like"/>
</dbReference>
<gene>
    <name evidence="1" type="ORF">CLV29_1190</name>
</gene>
<name>A0A4V3ENF5_9ACTN</name>
<dbReference type="OrthoDB" id="3268903at2"/>
<proteinExistence type="predicted"/>
<dbReference type="EMBL" id="SOAW01000001">
    <property type="protein sequence ID" value="TDT33568.1"/>
    <property type="molecule type" value="Genomic_DNA"/>
</dbReference>
<evidence type="ECO:0000313" key="2">
    <source>
        <dbReference type="Proteomes" id="UP000295371"/>
    </source>
</evidence>
<dbReference type="InterPro" id="IPR017519">
    <property type="entry name" value="CHP03085"/>
</dbReference>
<dbReference type="InterPro" id="IPR017517">
    <property type="entry name" value="Maleyloyr_isom"/>
</dbReference>
<evidence type="ECO:0000313" key="1">
    <source>
        <dbReference type="EMBL" id="TDT33568.1"/>
    </source>
</evidence>
<dbReference type="AlphaFoldDB" id="A0A4V3ENF5"/>
<sequence length="219" mass="23936">MHLAQTERAALCDLLELTGPDAPTLCEGWTTHDLAAHLWVRETDPLGAPGIIAKPLASLTERRMEEAKQRWSYPELVARIRRGPAPLSLFALPGLDEGANALEFFVHHEDVRRAGEAPLAPRDLPAETEDWMWRRLQLLARAFFRRTEVGVVLERSGAGSEDDERPATIRAAGGSQTVTLVGRPSELILYGQGRGTHADVLAVGEPEALQSLGRADLGL</sequence>
<comment type="caution">
    <text evidence="1">The sequence shown here is derived from an EMBL/GenBank/DDBJ whole genome shotgun (WGS) entry which is preliminary data.</text>
</comment>
<dbReference type="RefSeq" id="WP_133754060.1">
    <property type="nucleotide sequence ID" value="NZ_CP171129.1"/>
</dbReference>
<accession>A0A4V3ENF5</accession>
<dbReference type="SUPFAM" id="SSF109854">
    <property type="entry name" value="DinB/YfiT-like putative metalloenzymes"/>
    <property type="match status" value="1"/>
</dbReference>
<organism evidence="1 2">
    <name type="scientific">Naumannella halotolerans</name>
    <dbReference type="NCBI Taxonomy" id="993414"/>
    <lineage>
        <taxon>Bacteria</taxon>
        <taxon>Bacillati</taxon>
        <taxon>Actinomycetota</taxon>
        <taxon>Actinomycetes</taxon>
        <taxon>Propionibacteriales</taxon>
        <taxon>Propionibacteriaceae</taxon>
        <taxon>Naumannella</taxon>
    </lineage>
</organism>
<dbReference type="Proteomes" id="UP000295371">
    <property type="component" value="Unassembled WGS sequence"/>
</dbReference>
<dbReference type="NCBIfam" id="TIGR03083">
    <property type="entry name" value="maleylpyruvate isomerase family mycothiol-dependent enzyme"/>
    <property type="match status" value="1"/>
</dbReference>
<dbReference type="NCBIfam" id="TIGR03085">
    <property type="entry name" value="TIGR03085 family metal-binding protein"/>
    <property type="match status" value="1"/>
</dbReference>
<reference evidence="1 2" key="1">
    <citation type="submission" date="2019-03" db="EMBL/GenBank/DDBJ databases">
        <title>Genomic Encyclopedia of Archaeal and Bacterial Type Strains, Phase II (KMG-II): from individual species to whole genera.</title>
        <authorList>
            <person name="Goeker M."/>
        </authorList>
    </citation>
    <scope>NUCLEOTIDE SEQUENCE [LARGE SCALE GENOMIC DNA]</scope>
    <source>
        <strain evidence="1 2">DSM 24323</strain>
    </source>
</reference>
<keyword evidence="2" id="KW-1185">Reference proteome</keyword>